<name>C7H480_FAED2</name>
<reference evidence="1" key="1">
    <citation type="submission" date="2009-08" db="EMBL/GenBank/DDBJ databases">
        <authorList>
            <person name="Weinstock G."/>
            <person name="Sodergren E."/>
            <person name="Clifton S."/>
            <person name="Fulton L."/>
            <person name="Fulton B."/>
            <person name="Courtney L."/>
            <person name="Fronick C."/>
            <person name="Harrison M."/>
            <person name="Strong C."/>
            <person name="Farmer C."/>
            <person name="Delahaunty K."/>
            <person name="Markovic C."/>
            <person name="Hall O."/>
            <person name="Minx P."/>
            <person name="Tomlinson C."/>
            <person name="Mitreva M."/>
            <person name="Nelson J."/>
            <person name="Hou S."/>
            <person name="Wollam A."/>
            <person name="Pepin K.H."/>
            <person name="Johnson M."/>
            <person name="Bhonagiri V."/>
            <person name="Nash W.E."/>
            <person name="Warren W."/>
            <person name="Chinwalla A."/>
            <person name="Mardis E.R."/>
            <person name="Wilson R.K."/>
        </authorList>
    </citation>
    <scope>NUCLEOTIDE SEQUENCE [LARGE SCALE GENOMIC DNA]</scope>
    <source>
        <strain evidence="1">A2-165</strain>
    </source>
</reference>
<dbReference type="AlphaFoldDB" id="C7H480"/>
<proteinExistence type="predicted"/>
<dbReference type="HOGENOM" id="CLU_3135874_0_0_9"/>
<accession>C7H480</accession>
<gene>
    <name evidence="1" type="ORF">FAEPRAA2165_01093</name>
</gene>
<protein>
    <submittedName>
        <fullName evidence="1">Uncharacterized protein</fullName>
    </submittedName>
</protein>
<sequence length="49" mass="5397">MQGSFLRIKGFAAGSAFVLTERFAAWLITKKSVDNYFIICAVLPFPTGL</sequence>
<dbReference type="EMBL" id="ACOP02000022">
    <property type="protein sequence ID" value="EEU97412.1"/>
    <property type="molecule type" value="Genomic_DNA"/>
</dbReference>
<evidence type="ECO:0000313" key="2">
    <source>
        <dbReference type="Proteomes" id="UP000004619"/>
    </source>
</evidence>
<organism evidence="1 2">
    <name type="scientific">Faecalibacterium duncaniae (strain DSM 17677 / JCM 31915 / A2-165)</name>
    <name type="common">Faecalibacterium prausnitzii</name>
    <dbReference type="NCBI Taxonomy" id="411483"/>
    <lineage>
        <taxon>Bacteria</taxon>
        <taxon>Bacillati</taxon>
        <taxon>Bacillota</taxon>
        <taxon>Clostridia</taxon>
        <taxon>Eubacteriales</taxon>
        <taxon>Oscillospiraceae</taxon>
        <taxon>Faecalibacterium</taxon>
    </lineage>
</organism>
<dbReference type="Proteomes" id="UP000004619">
    <property type="component" value="Unassembled WGS sequence"/>
</dbReference>
<keyword evidence="2" id="KW-1185">Reference proteome</keyword>
<comment type="caution">
    <text evidence="1">The sequence shown here is derived from an EMBL/GenBank/DDBJ whole genome shotgun (WGS) entry which is preliminary data.</text>
</comment>
<evidence type="ECO:0000313" key="1">
    <source>
        <dbReference type="EMBL" id="EEU97412.1"/>
    </source>
</evidence>